<reference evidence="1 2" key="1">
    <citation type="submission" date="2016-10" db="EMBL/GenBank/DDBJ databases">
        <authorList>
            <person name="de Groot N.N."/>
        </authorList>
    </citation>
    <scope>NUCLEOTIDE SEQUENCE [LARGE SCALE GENOMIC DNA]</scope>
    <source>
        <strain evidence="1 2">DSM 6059</strain>
    </source>
</reference>
<accession>A0A1I1T4Y0</accession>
<organism evidence="1 2">
    <name type="scientific">Pseudoalteromonas denitrificans DSM 6059</name>
    <dbReference type="NCBI Taxonomy" id="1123010"/>
    <lineage>
        <taxon>Bacteria</taxon>
        <taxon>Pseudomonadati</taxon>
        <taxon>Pseudomonadota</taxon>
        <taxon>Gammaproteobacteria</taxon>
        <taxon>Alteromonadales</taxon>
        <taxon>Pseudoalteromonadaceae</taxon>
        <taxon>Pseudoalteromonas</taxon>
    </lineage>
</organism>
<keyword evidence="2" id="KW-1185">Reference proteome</keyword>
<sequence length="147" mass="15465">MGAGNLGFATGFSLTLAFDTKLNGTYIYTPELGFGSEGASGFVRGVFGFDANNTVSDLHGEGQSFSVGIGKLSFSAANPGRLNNFGNISPIVEIGKNFGGSGFSLTDGNGMTPEKFAVFINKLNKDVKTNSSFILDYLQENYGSKCK</sequence>
<dbReference type="EMBL" id="FOLO01000066">
    <property type="protein sequence ID" value="SFD53681.1"/>
    <property type="molecule type" value="Genomic_DNA"/>
</dbReference>
<evidence type="ECO:0000313" key="1">
    <source>
        <dbReference type="EMBL" id="SFD53681.1"/>
    </source>
</evidence>
<gene>
    <name evidence="1" type="ORF">SAMN02745724_04788</name>
</gene>
<evidence type="ECO:0000313" key="2">
    <source>
        <dbReference type="Proteomes" id="UP000198862"/>
    </source>
</evidence>
<dbReference type="RefSeq" id="WP_245763907.1">
    <property type="nucleotide sequence ID" value="NZ_FOLO01000066.1"/>
</dbReference>
<name>A0A1I1T4Y0_9GAMM</name>
<dbReference type="Proteomes" id="UP000198862">
    <property type="component" value="Unassembled WGS sequence"/>
</dbReference>
<proteinExistence type="predicted"/>
<dbReference type="AlphaFoldDB" id="A0A1I1T4Y0"/>
<protein>
    <submittedName>
        <fullName evidence="1">Uncharacterized protein</fullName>
    </submittedName>
</protein>